<gene>
    <name evidence="1" type="ORF">HMPREF0063_11930</name>
</gene>
<dbReference type="OrthoDB" id="3624790at2"/>
<dbReference type="AlphaFoldDB" id="E2SDZ4"/>
<reference evidence="1" key="1">
    <citation type="submission" date="2010-08" db="EMBL/GenBank/DDBJ databases">
        <authorList>
            <person name="Muzny D."/>
            <person name="Qin X."/>
            <person name="Buhay C."/>
            <person name="Dugan-Rocha S."/>
            <person name="Ding Y."/>
            <person name="Chen G."/>
            <person name="Hawes A."/>
            <person name="Holder M."/>
            <person name="Jhangiani S."/>
            <person name="Johnson A."/>
            <person name="Khan Z."/>
            <person name="Li Z."/>
            <person name="Liu W."/>
            <person name="Liu X."/>
            <person name="Perez L."/>
            <person name="Shen H."/>
            <person name="Wang Q."/>
            <person name="Watt J."/>
            <person name="Xi L."/>
            <person name="Xin Y."/>
            <person name="Zhou J."/>
            <person name="Deng J."/>
            <person name="Jiang H."/>
            <person name="Liu Y."/>
            <person name="Qu J."/>
            <person name="Song X.-Z."/>
            <person name="Zhang L."/>
            <person name="Villasana D."/>
            <person name="Johnson A."/>
            <person name="Liu J."/>
            <person name="Liyanage D."/>
            <person name="Lorensuhewa L."/>
            <person name="Robinson T."/>
            <person name="Song A."/>
            <person name="Song B.-B."/>
            <person name="Dinh H."/>
            <person name="Thornton R."/>
            <person name="Coyle M."/>
            <person name="Francisco L."/>
            <person name="Jackson L."/>
            <person name="Javaid M."/>
            <person name="Korchina V."/>
            <person name="Kovar C."/>
            <person name="Mata R."/>
            <person name="Mathew T."/>
            <person name="Ngo R."/>
            <person name="Nguyen L."/>
            <person name="Nguyen N."/>
            <person name="Okwuonu G."/>
            <person name="Ongeri F."/>
            <person name="Pham C."/>
            <person name="Simmons D."/>
            <person name="Wilczek-Boney K."/>
            <person name="Hale W."/>
            <person name="Jakkamsetti A."/>
            <person name="Pham P."/>
            <person name="Ruth R."/>
            <person name="San Lucas F."/>
            <person name="Warren J."/>
            <person name="Zhang J."/>
            <person name="Zhao Z."/>
            <person name="Zhou C."/>
            <person name="Zhu D."/>
            <person name="Lee S."/>
            <person name="Bess C."/>
            <person name="Blankenburg K."/>
            <person name="Forbes L."/>
            <person name="Fu Q."/>
            <person name="Gubbala S."/>
            <person name="Hirani K."/>
            <person name="Jayaseelan J.C."/>
            <person name="Lara F."/>
            <person name="Munidasa M."/>
            <person name="Palculict T."/>
            <person name="Patil S."/>
            <person name="Pu L.-L."/>
            <person name="Saada N."/>
            <person name="Tang L."/>
            <person name="Weissenberger G."/>
            <person name="Zhu Y."/>
            <person name="Hemphill L."/>
            <person name="Shang Y."/>
            <person name="Youmans B."/>
            <person name="Ayvaz T."/>
            <person name="Ross M."/>
            <person name="Santibanez J."/>
            <person name="Aqrawi P."/>
            <person name="Gross S."/>
            <person name="Joshi V."/>
            <person name="Fowler G."/>
            <person name="Nazareth L."/>
            <person name="Reid J."/>
            <person name="Worley K."/>
            <person name="Petrosino J."/>
            <person name="Highlander S."/>
            <person name="Gibbs R."/>
        </authorList>
    </citation>
    <scope>NUCLEOTIDE SEQUENCE [LARGE SCALE GENOMIC DNA]</scope>
    <source>
        <strain evidence="1">DSM 15272</strain>
    </source>
</reference>
<protein>
    <submittedName>
        <fullName evidence="1">Uncharacterized protein</fullName>
    </submittedName>
</protein>
<dbReference type="STRING" id="585531.HMPREF0063_11930"/>
<evidence type="ECO:0000313" key="2">
    <source>
        <dbReference type="Proteomes" id="UP000003111"/>
    </source>
</evidence>
<dbReference type="HOGENOM" id="CLU_1352247_0_0_11"/>
<sequence>MCRKHGGNTPQALAAAERRTQAEAAQRELGRALAEAYGTSVPTVDPADAMLQAVSWKHAEVTVLRTKVAGMAMDDPKSLVWGVTRQHTGEGYGTTRESGENIWLQMLHKSEEQLVRFSAAARSAGCDEARILAAERYGTQIASMLQAFAAAQLAAVSRLLADHEEAVALLADAWSQIVRETAPVVLRAIDAGTAPTTEGAHP</sequence>
<organism evidence="1 2">
    <name type="scientific">Aeromicrobium marinum DSM 15272</name>
    <dbReference type="NCBI Taxonomy" id="585531"/>
    <lineage>
        <taxon>Bacteria</taxon>
        <taxon>Bacillati</taxon>
        <taxon>Actinomycetota</taxon>
        <taxon>Actinomycetes</taxon>
        <taxon>Propionibacteriales</taxon>
        <taxon>Nocardioidaceae</taxon>
        <taxon>Aeromicrobium</taxon>
    </lineage>
</organism>
<keyword evidence="2" id="KW-1185">Reference proteome</keyword>
<comment type="caution">
    <text evidence="1">The sequence shown here is derived from an EMBL/GenBank/DDBJ whole genome shotgun (WGS) entry which is preliminary data.</text>
</comment>
<dbReference type="Proteomes" id="UP000003111">
    <property type="component" value="Unassembled WGS sequence"/>
</dbReference>
<proteinExistence type="predicted"/>
<dbReference type="EMBL" id="ACLF03000006">
    <property type="protein sequence ID" value="EFQ82721.1"/>
    <property type="molecule type" value="Genomic_DNA"/>
</dbReference>
<accession>E2SDZ4</accession>
<name>E2SDZ4_9ACTN</name>
<dbReference type="RefSeq" id="WP_007077022.1">
    <property type="nucleotide sequence ID" value="NZ_CM001024.1"/>
</dbReference>
<evidence type="ECO:0000313" key="1">
    <source>
        <dbReference type="EMBL" id="EFQ82721.1"/>
    </source>
</evidence>
<dbReference type="eggNOG" id="ENOG5033GI5">
    <property type="taxonomic scope" value="Bacteria"/>
</dbReference>